<keyword evidence="3" id="KW-1185">Reference proteome</keyword>
<gene>
    <name evidence="2" type="ORF">PHET_08516</name>
</gene>
<dbReference type="OrthoDB" id="10428580at2759"/>
<name>A0A8J4SWM3_9TREM</name>
<feature type="coiled-coil region" evidence="1">
    <location>
        <begin position="163"/>
        <end position="197"/>
    </location>
</feature>
<reference evidence="2" key="1">
    <citation type="submission" date="2019-05" db="EMBL/GenBank/DDBJ databases">
        <title>Annotation for the trematode Paragonimus heterotremus.</title>
        <authorList>
            <person name="Choi Y.-J."/>
        </authorList>
    </citation>
    <scope>NUCLEOTIDE SEQUENCE</scope>
    <source>
        <strain evidence="2">LC</strain>
    </source>
</reference>
<dbReference type="AlphaFoldDB" id="A0A8J4SWM3"/>
<sequence>MKVTEDEISVHENDYLKKVRLFDSMDDTTSENTLTTHESTIPRNVEGIRPRGVSQKLHQNKEPYSRRETLVSSTNKQASLRVVRSVPPRAPGIVKPNRTHKSSVKLRNEKMMDVNAPESTEASVVNIVRQETCSTSSSNSGDRSLGDLRTVNDHTPSMFASLVSRLEQELAEEKSRTAQLQTELAEQQNTREQQLSEVRSAYDAELLHLQNVITRLQVMILTLLSVYLTC</sequence>
<proteinExistence type="predicted"/>
<evidence type="ECO:0000313" key="3">
    <source>
        <dbReference type="Proteomes" id="UP000748531"/>
    </source>
</evidence>
<evidence type="ECO:0000256" key="1">
    <source>
        <dbReference type="SAM" id="Coils"/>
    </source>
</evidence>
<keyword evidence="1" id="KW-0175">Coiled coil</keyword>
<organism evidence="2 3">
    <name type="scientific">Paragonimus heterotremus</name>
    <dbReference type="NCBI Taxonomy" id="100268"/>
    <lineage>
        <taxon>Eukaryota</taxon>
        <taxon>Metazoa</taxon>
        <taxon>Spiralia</taxon>
        <taxon>Lophotrochozoa</taxon>
        <taxon>Platyhelminthes</taxon>
        <taxon>Trematoda</taxon>
        <taxon>Digenea</taxon>
        <taxon>Plagiorchiida</taxon>
        <taxon>Troglotremata</taxon>
        <taxon>Troglotrematidae</taxon>
        <taxon>Paragonimus</taxon>
    </lineage>
</organism>
<protein>
    <submittedName>
        <fullName evidence="2">Uncharacterized protein</fullName>
    </submittedName>
</protein>
<dbReference type="Proteomes" id="UP000748531">
    <property type="component" value="Unassembled WGS sequence"/>
</dbReference>
<accession>A0A8J4SWM3</accession>
<dbReference type="EMBL" id="LUCH01005022">
    <property type="protein sequence ID" value="KAF5398420.1"/>
    <property type="molecule type" value="Genomic_DNA"/>
</dbReference>
<evidence type="ECO:0000313" key="2">
    <source>
        <dbReference type="EMBL" id="KAF5398420.1"/>
    </source>
</evidence>
<comment type="caution">
    <text evidence="2">The sequence shown here is derived from an EMBL/GenBank/DDBJ whole genome shotgun (WGS) entry which is preliminary data.</text>
</comment>